<keyword evidence="1" id="KW-1133">Transmembrane helix</keyword>
<evidence type="ECO:0000313" key="2">
    <source>
        <dbReference type="EMBL" id="ADQ41099.1"/>
    </source>
</evidence>
<dbReference type="HOGENOM" id="CLU_1479459_0_0_9"/>
<feature type="transmembrane region" description="Helical" evidence="1">
    <location>
        <begin position="58"/>
        <end position="79"/>
    </location>
</feature>
<reference evidence="2 3" key="2">
    <citation type="journal article" date="2011" name="J. Bacteriol.">
        <title>Complete genome sequences for the anaerobic, extremely thermophilic plant biomass-degrading bacteria Caldicellulosiruptor hydrothermalis, Caldicellulosiruptor kristjanssonii, Caldicellulosiruptor kronotskyensis, Caldicellulosiruptor owensenis, and Caldicellulosiruptor lactoaceticus.</title>
        <authorList>
            <person name="Blumer-Schuette S.E."/>
            <person name="Ozdemir I."/>
            <person name="Mistry D."/>
            <person name="Lucas S."/>
            <person name="Lapidus A."/>
            <person name="Cheng J.F."/>
            <person name="Goodwin L.A."/>
            <person name="Pitluck S."/>
            <person name="Land M.L."/>
            <person name="Hauser L.J."/>
            <person name="Woyke T."/>
            <person name="Mikhailova N."/>
            <person name="Pati A."/>
            <person name="Kyrpides N.C."/>
            <person name="Ivanova N."/>
            <person name="Detter J.C."/>
            <person name="Walston-Davenport K."/>
            <person name="Han S."/>
            <person name="Adams M.W."/>
            <person name="Kelly R.M."/>
        </authorList>
    </citation>
    <scope>NUCLEOTIDE SEQUENCE [LARGE SCALE GENOMIC DNA]</scope>
    <source>
        <strain evidence="3">ATCC 700853 / DSM 12137 / I77R1B</strain>
    </source>
</reference>
<keyword evidence="1" id="KW-0472">Membrane</keyword>
<feature type="transmembrane region" description="Helical" evidence="1">
    <location>
        <begin position="118"/>
        <end position="134"/>
    </location>
</feature>
<dbReference type="OrthoDB" id="9901802at2"/>
<evidence type="ECO:0000256" key="1">
    <source>
        <dbReference type="SAM" id="Phobius"/>
    </source>
</evidence>
<dbReference type="Proteomes" id="UP000009256">
    <property type="component" value="Chromosome"/>
</dbReference>
<protein>
    <submittedName>
        <fullName evidence="2">Uncharacterized protein</fullName>
    </submittedName>
</protein>
<sequence length="182" mass="20747">MEGNQELFEPILENYESKRIYKSQNFWWVAILAGIIPLAAVCIGNLKTMGVGKKIINVFILLAILFYAAEACVITYETITEVRERKTKEKIVDIRERLKKSNEITNERKNDIKSYRKIIVRLFNVLYLLLYRILEKRQIVYYNAVKNGFYKPMAAVVFVGILIQVGIGLAIGAVVAKLAGGL</sequence>
<evidence type="ECO:0000313" key="3">
    <source>
        <dbReference type="Proteomes" id="UP000009256"/>
    </source>
</evidence>
<dbReference type="KEGG" id="cki:Calkr_1606"/>
<gene>
    <name evidence="2" type="ordered locus">Calkr_1606</name>
</gene>
<feature type="transmembrane region" description="Helical" evidence="1">
    <location>
        <begin position="26"/>
        <end position="46"/>
    </location>
</feature>
<feature type="transmembrane region" description="Helical" evidence="1">
    <location>
        <begin position="154"/>
        <end position="176"/>
    </location>
</feature>
<dbReference type="EMBL" id="CP002326">
    <property type="protein sequence ID" value="ADQ41099.1"/>
    <property type="molecule type" value="Genomic_DNA"/>
</dbReference>
<keyword evidence="3" id="KW-1185">Reference proteome</keyword>
<dbReference type="STRING" id="632335.Calkr_1606"/>
<reference key="1">
    <citation type="submission" date="2010-11" db="EMBL/GenBank/DDBJ databases">
        <title>Complete sequence of chromosome of Caldicellulosiruptor kristjanssonii 177R1B.</title>
        <authorList>
            <consortium name="US DOE Joint Genome Institute"/>
            <person name="Lucas S."/>
            <person name="Copeland A."/>
            <person name="Lapidus A."/>
            <person name="Cheng J.-F."/>
            <person name="Bruce D."/>
            <person name="Goodwin L."/>
            <person name="Pitluck S."/>
            <person name="Davenport K."/>
            <person name="Detter J.C."/>
            <person name="Han C."/>
            <person name="Tapia R."/>
            <person name="Land M."/>
            <person name="Hauser L."/>
            <person name="Jeffries C."/>
            <person name="Kyrpides N."/>
            <person name="Ivanova N."/>
            <person name="Mikhailova N."/>
            <person name="Blumer-Schuette S.E."/>
            <person name="Kelly R.M."/>
            <person name="Woyke T."/>
        </authorList>
    </citation>
    <scope>NUCLEOTIDE SEQUENCE</scope>
    <source>
        <strain>177R1B</strain>
    </source>
</reference>
<name>E4SA14_CALA7</name>
<accession>E4SA14</accession>
<proteinExistence type="predicted"/>
<dbReference type="AlphaFoldDB" id="E4SA14"/>
<organism evidence="2 3">
    <name type="scientific">Caldicellulosiruptor acetigenus (strain ATCC 700853 / DSM 12137 / I77R1B)</name>
    <name type="common">Caldicellulosiruptor kristjanssonii</name>
    <dbReference type="NCBI Taxonomy" id="632335"/>
    <lineage>
        <taxon>Bacteria</taxon>
        <taxon>Bacillati</taxon>
        <taxon>Bacillota</taxon>
        <taxon>Bacillota incertae sedis</taxon>
        <taxon>Caldicellulosiruptorales</taxon>
        <taxon>Caldicellulosiruptoraceae</taxon>
        <taxon>Caldicellulosiruptor</taxon>
    </lineage>
</organism>
<keyword evidence="1" id="KW-0812">Transmembrane</keyword>